<name>A0A1E5P566_9ACTN</name>
<evidence type="ECO:0000313" key="2">
    <source>
        <dbReference type="Proteomes" id="UP000095759"/>
    </source>
</evidence>
<dbReference type="RefSeq" id="WP_069926587.1">
    <property type="nucleotide sequence ID" value="NZ_MEHM01000001.1"/>
</dbReference>
<comment type="caution">
    <text evidence="1">The sequence shown here is derived from an EMBL/GenBank/DDBJ whole genome shotgun (WGS) entry which is preliminary data.</text>
</comment>
<sequence length="129" mass="13868">MAGDDTMRADASVLKGEGFHMFEVGQDFALAAKALFEGLNGIEGKSGKTPPWGDDEMGEHFGVVYEGLRDGMRESMPSLAQRIAGMGIKFTAMGVRHEKHETEEDAKYAALTSQHEADGGAKVDAFKSV</sequence>
<keyword evidence="2" id="KW-1185">Reference proteome</keyword>
<dbReference type="STRING" id="285458.BGM19_27390"/>
<dbReference type="EMBL" id="MEHJ01000001">
    <property type="protein sequence ID" value="OEJ24708.1"/>
    <property type="molecule type" value="Genomic_DNA"/>
</dbReference>
<proteinExistence type="predicted"/>
<dbReference type="Proteomes" id="UP000095759">
    <property type="component" value="Unassembled WGS sequence"/>
</dbReference>
<dbReference type="OrthoDB" id="4264666at2"/>
<accession>A0A1E5P566</accession>
<protein>
    <submittedName>
        <fullName evidence="1">Uncharacterized protein</fullName>
    </submittedName>
</protein>
<evidence type="ECO:0000313" key="1">
    <source>
        <dbReference type="EMBL" id="OEJ24708.1"/>
    </source>
</evidence>
<gene>
    <name evidence="1" type="ORF">AS594_09675</name>
</gene>
<organism evidence="1 2">
    <name type="scientific">Streptomyces agglomeratus</name>
    <dbReference type="NCBI Taxonomy" id="285458"/>
    <lineage>
        <taxon>Bacteria</taxon>
        <taxon>Bacillati</taxon>
        <taxon>Actinomycetota</taxon>
        <taxon>Actinomycetes</taxon>
        <taxon>Kitasatosporales</taxon>
        <taxon>Streptomycetaceae</taxon>
        <taxon>Streptomyces</taxon>
    </lineage>
</organism>
<dbReference type="AlphaFoldDB" id="A0A1E5P566"/>
<reference evidence="1 2" key="1">
    <citation type="submission" date="2016-08" db="EMBL/GenBank/DDBJ databases">
        <title>Complete genome sequence of Streptomyces agglomeratus strain 6-3-2, a novel anti-MRSA actinomycete isolated from Wuli of Tebit, China.</title>
        <authorList>
            <person name="Chen X."/>
        </authorList>
    </citation>
    <scope>NUCLEOTIDE SEQUENCE [LARGE SCALE GENOMIC DNA]</scope>
    <source>
        <strain evidence="1 2">6-3-2</strain>
    </source>
</reference>